<keyword evidence="2" id="KW-1185">Reference proteome</keyword>
<dbReference type="EMBL" id="CM042887">
    <property type="protein sequence ID" value="KAI4330462.1"/>
    <property type="molecule type" value="Genomic_DNA"/>
</dbReference>
<reference evidence="2" key="1">
    <citation type="journal article" date="2023" name="Front. Plant Sci.">
        <title>Chromosomal-level genome assembly of Melastoma candidum provides insights into trichome evolution.</title>
        <authorList>
            <person name="Zhong Y."/>
            <person name="Wu W."/>
            <person name="Sun C."/>
            <person name="Zou P."/>
            <person name="Liu Y."/>
            <person name="Dai S."/>
            <person name="Zhou R."/>
        </authorList>
    </citation>
    <scope>NUCLEOTIDE SEQUENCE [LARGE SCALE GENOMIC DNA]</scope>
</reference>
<organism evidence="1 2">
    <name type="scientific">Melastoma candidum</name>
    <dbReference type="NCBI Taxonomy" id="119954"/>
    <lineage>
        <taxon>Eukaryota</taxon>
        <taxon>Viridiplantae</taxon>
        <taxon>Streptophyta</taxon>
        <taxon>Embryophyta</taxon>
        <taxon>Tracheophyta</taxon>
        <taxon>Spermatophyta</taxon>
        <taxon>Magnoliopsida</taxon>
        <taxon>eudicotyledons</taxon>
        <taxon>Gunneridae</taxon>
        <taxon>Pentapetalae</taxon>
        <taxon>rosids</taxon>
        <taxon>malvids</taxon>
        <taxon>Myrtales</taxon>
        <taxon>Melastomataceae</taxon>
        <taxon>Melastomatoideae</taxon>
        <taxon>Melastomateae</taxon>
        <taxon>Melastoma</taxon>
    </lineage>
</organism>
<comment type="caution">
    <text evidence="1">The sequence shown here is derived from an EMBL/GenBank/DDBJ whole genome shotgun (WGS) entry which is preliminary data.</text>
</comment>
<gene>
    <name evidence="1" type="ORF">MLD38_028751</name>
</gene>
<proteinExistence type="predicted"/>
<protein>
    <submittedName>
        <fullName evidence="1">Uncharacterized protein</fullName>
    </submittedName>
</protein>
<evidence type="ECO:0000313" key="1">
    <source>
        <dbReference type="EMBL" id="KAI4330462.1"/>
    </source>
</evidence>
<accession>A0ACB9N1N3</accession>
<evidence type="ECO:0000313" key="2">
    <source>
        <dbReference type="Proteomes" id="UP001057402"/>
    </source>
</evidence>
<name>A0ACB9N1N3_9MYRT</name>
<dbReference type="Proteomes" id="UP001057402">
    <property type="component" value="Chromosome 8"/>
</dbReference>
<sequence length="137" mass="16253">MSGSLPPPTATDMTGICSRDQLWLNSYPIDDNLVFDYFALSPFSDWSCNNEQLRLRSVHRLDSSQLTKMTGIEYMLSEFMDPLLFVIRKQKRDGPDKVIRMLRGGHFIMHQRLLQWLPQSWKRLDMMMLKMRIRQQI</sequence>